<dbReference type="AlphaFoldDB" id="Q0W694"/>
<gene>
    <name evidence="5" type="ORF">RCIX710</name>
</gene>
<dbReference type="PATRIC" id="fig|351160.9.peg.2140"/>
<evidence type="ECO:0000256" key="4">
    <source>
        <dbReference type="HAMAP-Rule" id="MF_01112"/>
    </source>
</evidence>
<dbReference type="Gene3D" id="3.40.50.300">
    <property type="entry name" value="P-loop containing nucleotide triphosphate hydrolases"/>
    <property type="match status" value="1"/>
</dbReference>
<accession>Q0W694</accession>
<name>Q0W694_METAR</name>
<dbReference type="InterPro" id="IPR022970">
    <property type="entry name" value="NTP_hydrolase-rel"/>
</dbReference>
<dbReference type="RefSeq" id="WP_012036410.1">
    <property type="nucleotide sequence ID" value="NC_009464.1"/>
</dbReference>
<keyword evidence="2 3" id="KW-0067">ATP-binding</keyword>
<keyword evidence="6" id="KW-1185">Reference proteome</keyword>
<evidence type="ECO:0000313" key="5">
    <source>
        <dbReference type="EMBL" id="CAJ36099.1"/>
    </source>
</evidence>
<dbReference type="STRING" id="351160.RCIX710"/>
<dbReference type="InterPro" id="IPR027417">
    <property type="entry name" value="P-loop_NTPase"/>
</dbReference>
<dbReference type="SUPFAM" id="SSF52540">
    <property type="entry name" value="P-loop containing nucleoside triphosphate hydrolases"/>
    <property type="match status" value="1"/>
</dbReference>
<comment type="similarity">
    <text evidence="4">Belongs to the UPF0201 family.</text>
</comment>
<dbReference type="KEGG" id="rci:RCIX710"/>
<reference evidence="5 6" key="1">
    <citation type="journal article" date="2006" name="Science">
        <title>Genome of rice cluster I archaea -- the key methane producers in the rice rhizosphere.</title>
        <authorList>
            <person name="Erkel C."/>
            <person name="Kube M."/>
            <person name="Reinhardt R."/>
            <person name="Liesack W."/>
        </authorList>
    </citation>
    <scope>NUCLEOTIDE SEQUENCE [LARGE SCALE GENOMIC DNA]</scope>
    <source>
        <strain evidence="6">DSM 22066 / NBRC 105507 / MRE50</strain>
    </source>
</reference>
<dbReference type="Pfam" id="PF13207">
    <property type="entry name" value="AAA_17"/>
    <property type="match status" value="1"/>
</dbReference>
<dbReference type="PANTHER" id="PTHR41930:SF1">
    <property type="entry name" value="DEPHOSPHO-COA KINASE"/>
    <property type="match status" value="1"/>
</dbReference>
<keyword evidence="1 3" id="KW-0547">Nucleotide-binding</keyword>
<dbReference type="InterPro" id="IPR002739">
    <property type="entry name" value="PAB1135-like"/>
</dbReference>
<dbReference type="GO" id="GO:0005524">
    <property type="term" value="F:ATP binding"/>
    <property type="evidence" value="ECO:0007669"/>
    <property type="project" value="UniProtKB-UniRule"/>
</dbReference>
<dbReference type="HAMAP" id="MF_01111">
    <property type="entry name" value="UPF0200"/>
    <property type="match status" value="1"/>
</dbReference>
<evidence type="ECO:0000256" key="1">
    <source>
        <dbReference type="ARBA" id="ARBA00022741"/>
    </source>
</evidence>
<dbReference type="InterPro" id="IPR022803">
    <property type="entry name" value="Ribosomal_uL5_dom_sf"/>
</dbReference>
<dbReference type="OrthoDB" id="85381at2157"/>
<comment type="similarity">
    <text evidence="3">Belongs to the UPF0200 family.</text>
</comment>
<dbReference type="Pfam" id="PF01877">
    <property type="entry name" value="RNA_binding"/>
    <property type="match status" value="1"/>
</dbReference>
<dbReference type="EMBL" id="AM114193">
    <property type="protein sequence ID" value="CAJ36099.1"/>
    <property type="molecule type" value="Genomic_DNA"/>
</dbReference>
<organism evidence="5 6">
    <name type="scientific">Methanocella arvoryzae (strain DSM 22066 / NBRC 105507 / MRE50)</name>
    <dbReference type="NCBI Taxonomy" id="351160"/>
    <lineage>
        <taxon>Archaea</taxon>
        <taxon>Methanobacteriati</taxon>
        <taxon>Methanobacteriota</taxon>
        <taxon>Stenosarchaea group</taxon>
        <taxon>Methanomicrobia</taxon>
        <taxon>Methanocellales</taxon>
        <taxon>Methanocellaceae</taxon>
        <taxon>Methanocella</taxon>
    </lineage>
</organism>
<dbReference type="Gene3D" id="3.30.1440.10">
    <property type="match status" value="1"/>
</dbReference>
<dbReference type="PANTHER" id="PTHR41930">
    <property type="entry name" value="UPF0200 PROTEIN MJ1399"/>
    <property type="match status" value="1"/>
</dbReference>
<evidence type="ECO:0000256" key="2">
    <source>
        <dbReference type="ARBA" id="ARBA00022840"/>
    </source>
</evidence>
<dbReference type="HAMAP" id="MF_01112">
    <property type="entry name" value="UPF0201"/>
    <property type="match status" value="1"/>
</dbReference>
<sequence>MKVIAFVGMPGAGKSVASDVARSMGLPVIIMGDVLREEVKNRGLAPTDENVGGVANQLRKDEGMDAIAKRCIPKIQALGARVVVIDGIRGIAEVETFRKAFGDNFTLVKIDAPFELRLDRLRKRMRADDQGTPEWLKQRDERELSWGMGLAIEAATKSVVNLDPIEKFQSEIRSVIRKECIETTVSTLLFPTELEEKVRQAVENIFPGTKLTLIQKPGYVDRLEGRAPSLEELHCLLREQKILDTARNSMYAGKKGNEIEFQLNKQAALMGYVNFLDHEVALGGIDVTIVDDEPELIIDWLAPRTAEGRPVQEIDL</sequence>
<protein>
    <recommendedName>
        <fullName evidence="3 4">Multifunctional fusion protein</fullName>
    </recommendedName>
    <domain>
        <recommendedName>
            <fullName evidence="3">UPF0200 protein RCIX710</fullName>
        </recommendedName>
    </domain>
    <domain>
        <recommendedName>
            <fullName evidence="4">UPF0201 protein RCIX710</fullName>
        </recommendedName>
    </domain>
</protein>
<evidence type="ECO:0000256" key="3">
    <source>
        <dbReference type="HAMAP-Rule" id="MF_01111"/>
    </source>
</evidence>
<proteinExistence type="inferred from homology"/>
<evidence type="ECO:0000313" key="6">
    <source>
        <dbReference type="Proteomes" id="UP000000663"/>
    </source>
</evidence>
<dbReference type="eggNOG" id="arCOG01045">
    <property type="taxonomic scope" value="Archaea"/>
</dbReference>
<dbReference type="Proteomes" id="UP000000663">
    <property type="component" value="Chromosome"/>
</dbReference>
<dbReference type="SUPFAM" id="SSF55282">
    <property type="entry name" value="RL5-like"/>
    <property type="match status" value="1"/>
</dbReference>
<feature type="binding site" evidence="3">
    <location>
        <begin position="8"/>
        <end position="15"/>
    </location>
    <ligand>
        <name>ATP</name>
        <dbReference type="ChEBI" id="CHEBI:30616"/>
    </ligand>
</feature>
<dbReference type="GeneID" id="5142817"/>